<protein>
    <submittedName>
        <fullName evidence="3">DUF2281 domain-containing protein</fullName>
    </submittedName>
</protein>
<dbReference type="Pfam" id="PF10047">
    <property type="entry name" value="DUF2281"/>
    <property type="match status" value="1"/>
</dbReference>
<gene>
    <name evidence="3" type="ORF">VB264_13375</name>
</gene>
<evidence type="ECO:0000259" key="2">
    <source>
        <dbReference type="Pfam" id="PF10047"/>
    </source>
</evidence>
<proteinExistence type="predicted"/>
<accession>A0ABU5QNY5</accession>
<name>A0ABU5QNY5_9BACT</name>
<reference evidence="3 4" key="1">
    <citation type="submission" date="2023-12" db="EMBL/GenBank/DDBJ databases">
        <title>Novel species of the genus Arcicella isolated from rivers.</title>
        <authorList>
            <person name="Lu H."/>
        </authorList>
    </citation>
    <scope>NUCLEOTIDE SEQUENCE [LARGE SCALE GENOMIC DNA]</scope>
    <source>
        <strain evidence="3 4">LMG 21963</strain>
    </source>
</reference>
<feature type="region of interest" description="Disordered" evidence="1">
    <location>
        <begin position="36"/>
        <end position="58"/>
    </location>
</feature>
<dbReference type="EMBL" id="JAYFUL010000020">
    <property type="protein sequence ID" value="MEA5258781.1"/>
    <property type="molecule type" value="Genomic_DNA"/>
</dbReference>
<dbReference type="InterPro" id="IPR018739">
    <property type="entry name" value="DUF2281"/>
</dbReference>
<feature type="domain" description="DUF2281" evidence="2">
    <location>
        <begin position="36"/>
        <end position="70"/>
    </location>
</feature>
<evidence type="ECO:0000256" key="1">
    <source>
        <dbReference type="SAM" id="MobiDB-lite"/>
    </source>
</evidence>
<evidence type="ECO:0000313" key="3">
    <source>
        <dbReference type="EMBL" id="MEA5258781.1"/>
    </source>
</evidence>
<keyword evidence="4" id="KW-1185">Reference proteome</keyword>
<organism evidence="3 4">
    <name type="scientific">Arcicella aquatica</name>
    <dbReference type="NCBI Taxonomy" id="217141"/>
    <lineage>
        <taxon>Bacteria</taxon>
        <taxon>Pseudomonadati</taxon>
        <taxon>Bacteroidota</taxon>
        <taxon>Cytophagia</taxon>
        <taxon>Cytophagales</taxon>
        <taxon>Flectobacillaceae</taxon>
        <taxon>Arcicella</taxon>
    </lineage>
</organism>
<sequence length="71" mass="7961">MLTTIKGTYENGQITLAEKPISNQKVNVIVTFLEEETSTPPLNPRVPGSLKGKIHISDDFNEPLEDLEDYM</sequence>
<comment type="caution">
    <text evidence="3">The sequence shown here is derived from an EMBL/GenBank/DDBJ whole genome shotgun (WGS) entry which is preliminary data.</text>
</comment>
<dbReference type="RefSeq" id="WP_323250110.1">
    <property type="nucleotide sequence ID" value="NZ_JAYFUL010000020.1"/>
</dbReference>
<evidence type="ECO:0000313" key="4">
    <source>
        <dbReference type="Proteomes" id="UP001304671"/>
    </source>
</evidence>
<dbReference type="Proteomes" id="UP001304671">
    <property type="component" value="Unassembled WGS sequence"/>
</dbReference>